<dbReference type="EMBL" id="CP045897">
    <property type="protein sequence ID" value="QQP51628.1"/>
    <property type="molecule type" value="Genomic_DNA"/>
</dbReference>
<sequence>NFAKRSWINLYNSPASFEYTFLSAGARYAAFSLKIPSLEERGTWTSAGRIIKYSH</sequence>
<protein>
    <submittedName>
        <fullName evidence="1">Uncharacterized protein</fullName>
    </submittedName>
</protein>
<name>A0A7T8HK95_CALRO</name>
<proteinExistence type="predicted"/>
<dbReference type="Proteomes" id="UP000595437">
    <property type="component" value="Chromosome 8"/>
</dbReference>
<feature type="non-terminal residue" evidence="1">
    <location>
        <position position="1"/>
    </location>
</feature>
<accession>A0A7T8HK95</accession>
<organism evidence="1 2">
    <name type="scientific">Caligus rogercresseyi</name>
    <name type="common">Sea louse</name>
    <dbReference type="NCBI Taxonomy" id="217165"/>
    <lineage>
        <taxon>Eukaryota</taxon>
        <taxon>Metazoa</taxon>
        <taxon>Ecdysozoa</taxon>
        <taxon>Arthropoda</taxon>
        <taxon>Crustacea</taxon>
        <taxon>Multicrustacea</taxon>
        <taxon>Hexanauplia</taxon>
        <taxon>Copepoda</taxon>
        <taxon>Siphonostomatoida</taxon>
        <taxon>Caligidae</taxon>
        <taxon>Caligus</taxon>
    </lineage>
</organism>
<evidence type="ECO:0000313" key="1">
    <source>
        <dbReference type="EMBL" id="QQP51628.1"/>
    </source>
</evidence>
<feature type="non-terminal residue" evidence="1">
    <location>
        <position position="55"/>
    </location>
</feature>
<dbReference type="AlphaFoldDB" id="A0A7T8HK95"/>
<keyword evidence="2" id="KW-1185">Reference proteome</keyword>
<gene>
    <name evidence="1" type="ORF">FKW44_013049</name>
</gene>
<evidence type="ECO:0000313" key="2">
    <source>
        <dbReference type="Proteomes" id="UP000595437"/>
    </source>
</evidence>
<reference evidence="2" key="1">
    <citation type="submission" date="2021-01" db="EMBL/GenBank/DDBJ databases">
        <title>Caligus Genome Assembly.</title>
        <authorList>
            <person name="Gallardo-Escarate C."/>
        </authorList>
    </citation>
    <scope>NUCLEOTIDE SEQUENCE [LARGE SCALE GENOMIC DNA]</scope>
</reference>